<evidence type="ECO:0000256" key="4">
    <source>
        <dbReference type="ARBA" id="ARBA00023034"/>
    </source>
</evidence>
<dbReference type="GO" id="GO:0015031">
    <property type="term" value="P:protein transport"/>
    <property type="evidence" value="ECO:0007669"/>
    <property type="project" value="UniProtKB-KW"/>
</dbReference>
<dbReference type="SMART" id="SM00516">
    <property type="entry name" value="SEC14"/>
    <property type="match status" value="1"/>
</dbReference>
<dbReference type="SUPFAM" id="SSF52087">
    <property type="entry name" value="CRAL/TRIO domain"/>
    <property type="match status" value="1"/>
</dbReference>
<comment type="similarity">
    <text evidence="5">Belongs to the SFH family.</text>
</comment>
<keyword evidence="4" id="KW-0333">Golgi apparatus</keyword>
<accession>A0A2I0ASU5</accession>
<dbReference type="PROSITE" id="PS50191">
    <property type="entry name" value="CRAL_TRIO"/>
    <property type="match status" value="1"/>
</dbReference>
<dbReference type="InterPro" id="IPR051026">
    <property type="entry name" value="PI/PC_transfer"/>
</dbReference>
<name>A0A2I0ASU5_9ASPA</name>
<dbReference type="Pfam" id="PF03765">
    <property type="entry name" value="CRAL_TRIO_N"/>
    <property type="match status" value="1"/>
</dbReference>
<protein>
    <submittedName>
        <fullName evidence="8">Patellin-3</fullName>
    </submittedName>
</protein>
<evidence type="ECO:0000313" key="8">
    <source>
        <dbReference type="EMBL" id="PKA58618.1"/>
    </source>
</evidence>
<dbReference type="Gene3D" id="3.40.525.10">
    <property type="entry name" value="CRAL-TRIO lipid binding domain"/>
    <property type="match status" value="1"/>
</dbReference>
<dbReference type="OrthoDB" id="1434354at2759"/>
<keyword evidence="9" id="KW-1185">Reference proteome</keyword>
<dbReference type="GO" id="GO:0000139">
    <property type="term" value="C:Golgi membrane"/>
    <property type="evidence" value="ECO:0007669"/>
    <property type="project" value="UniProtKB-SubCell"/>
</dbReference>
<sequence>MTGSEGLSAIDERRDRRLDVDIFEDERKRTRMSTLKKKAMNASNKFTHSLKKKGKKKASNRASSVSIEDVRDAQEESAVHAFRRELISRGLLPDNHDDYHTMLRFLKARKFDIKKTIQMWEEMLGWRQEFGIDTVLQDFQYDELEEVQRYYPHGYHGVDKEGRPVYVEMLGKVDPNKLMHVTTIERYIKYHVLEFEKTLNEKFPACSVAAKKHIDSTTTVLDVQGVGLKNLSKAARDLLQNMQKINGDYYPETLHQMFIVNAGHGFKLLWSSVKGFLDPNTMSKIHVLGTKFQHRLLEEIDASQLPDFFGGSCVCAGGCLMSDKGPWSDPEIMKHVHKAESKFIRQHRLLRDPEQKGGPWQYSLKGRSSDTSTAESGSDVDDLGSPHVSKTFEHTRLAPVHEEVRARDSAAYYSCDDHFIVVDKAVDYGNRGLATSAKASQELKNKGQSSTTMLSCLQGNLIIDRQDDYRGMHLMRLLMALLVKLLCFFPFFKLRQYKGSGIIRHSCMVNPAPIPHSTVEAIKQVNVEPCLERLRRLEVLFGEICCKPPEMPMEKELLLQEYFQRIKFMETDLDKTKKAVDAVVTKQLEIAELLEAIQNKQRGRRLC</sequence>
<dbReference type="CDD" id="cd00170">
    <property type="entry name" value="SEC14"/>
    <property type="match status" value="1"/>
</dbReference>
<feature type="region of interest" description="Disordered" evidence="6">
    <location>
        <begin position="35"/>
        <end position="66"/>
    </location>
</feature>
<dbReference type="InterPro" id="IPR011074">
    <property type="entry name" value="CRAL/TRIO_N_dom"/>
</dbReference>
<keyword evidence="3" id="KW-0653">Protein transport</keyword>
<evidence type="ECO:0000256" key="2">
    <source>
        <dbReference type="ARBA" id="ARBA00004395"/>
    </source>
</evidence>
<proteinExistence type="inferred from homology"/>
<dbReference type="InterPro" id="IPR036865">
    <property type="entry name" value="CRAL-TRIO_dom_sf"/>
</dbReference>
<feature type="region of interest" description="Disordered" evidence="6">
    <location>
        <begin position="353"/>
        <end position="385"/>
    </location>
</feature>
<evidence type="ECO:0000313" key="9">
    <source>
        <dbReference type="Proteomes" id="UP000236161"/>
    </source>
</evidence>
<feature type="domain" description="CRAL-TRIO" evidence="7">
    <location>
        <begin position="143"/>
        <end position="317"/>
    </location>
</feature>
<reference evidence="8 9" key="1">
    <citation type="journal article" date="2017" name="Nature">
        <title>The Apostasia genome and the evolution of orchids.</title>
        <authorList>
            <person name="Zhang G.Q."/>
            <person name="Liu K.W."/>
            <person name="Li Z."/>
            <person name="Lohaus R."/>
            <person name="Hsiao Y.Y."/>
            <person name="Niu S.C."/>
            <person name="Wang J.Y."/>
            <person name="Lin Y.C."/>
            <person name="Xu Q."/>
            <person name="Chen L.J."/>
            <person name="Yoshida K."/>
            <person name="Fujiwara S."/>
            <person name="Wang Z.W."/>
            <person name="Zhang Y.Q."/>
            <person name="Mitsuda N."/>
            <person name="Wang M."/>
            <person name="Liu G.H."/>
            <person name="Pecoraro L."/>
            <person name="Huang H.X."/>
            <person name="Xiao X.J."/>
            <person name="Lin M."/>
            <person name="Wu X.Y."/>
            <person name="Wu W.L."/>
            <person name="Chen Y.Y."/>
            <person name="Chang S.B."/>
            <person name="Sakamoto S."/>
            <person name="Ohme-Takagi M."/>
            <person name="Yagi M."/>
            <person name="Zeng S.J."/>
            <person name="Shen C.Y."/>
            <person name="Yeh C.M."/>
            <person name="Luo Y.B."/>
            <person name="Tsai W.C."/>
            <person name="Van de Peer Y."/>
            <person name="Liu Z.J."/>
        </authorList>
    </citation>
    <scope>NUCLEOTIDE SEQUENCE [LARGE SCALE GENOMIC DNA]</scope>
    <source>
        <strain evidence="9">cv. Shenzhen</strain>
        <tissue evidence="8">Stem</tissue>
    </source>
</reference>
<gene>
    <name evidence="8" type="primary">PATL3</name>
    <name evidence="8" type="ORF">AXF42_Ash008905</name>
</gene>
<evidence type="ECO:0000256" key="5">
    <source>
        <dbReference type="ARBA" id="ARBA00038020"/>
    </source>
</evidence>
<dbReference type="FunFam" id="3.40.525.10:FF:000011">
    <property type="entry name" value="SEC14 cytosolic factor"/>
    <property type="match status" value="1"/>
</dbReference>
<dbReference type="PRINTS" id="PR00180">
    <property type="entry name" value="CRETINALDHBP"/>
</dbReference>
<dbReference type="AlphaFoldDB" id="A0A2I0ASU5"/>
<evidence type="ECO:0000256" key="1">
    <source>
        <dbReference type="ARBA" id="ARBA00004202"/>
    </source>
</evidence>
<dbReference type="GO" id="GO:0005886">
    <property type="term" value="C:plasma membrane"/>
    <property type="evidence" value="ECO:0007669"/>
    <property type="project" value="UniProtKB-SubCell"/>
</dbReference>
<organism evidence="8 9">
    <name type="scientific">Apostasia shenzhenica</name>
    <dbReference type="NCBI Taxonomy" id="1088818"/>
    <lineage>
        <taxon>Eukaryota</taxon>
        <taxon>Viridiplantae</taxon>
        <taxon>Streptophyta</taxon>
        <taxon>Embryophyta</taxon>
        <taxon>Tracheophyta</taxon>
        <taxon>Spermatophyta</taxon>
        <taxon>Magnoliopsida</taxon>
        <taxon>Liliopsida</taxon>
        <taxon>Asparagales</taxon>
        <taxon>Orchidaceae</taxon>
        <taxon>Apostasioideae</taxon>
        <taxon>Apostasia</taxon>
    </lineage>
</organism>
<dbReference type="Gene3D" id="1.10.8.20">
    <property type="entry name" value="N-terminal domain of phosphatidylinositol transfer protein sec14p"/>
    <property type="match status" value="1"/>
</dbReference>
<dbReference type="Proteomes" id="UP000236161">
    <property type="component" value="Unassembled WGS sequence"/>
</dbReference>
<evidence type="ECO:0000256" key="6">
    <source>
        <dbReference type="SAM" id="MobiDB-lite"/>
    </source>
</evidence>
<dbReference type="PANTHER" id="PTHR45657">
    <property type="entry name" value="CRAL-TRIO DOMAIN-CONTAINING PROTEIN YKL091C-RELATED"/>
    <property type="match status" value="1"/>
</dbReference>
<comment type="subcellular location">
    <subcellularLocation>
        <location evidence="1">Cell membrane</location>
        <topology evidence="1">Peripheral membrane protein</topology>
    </subcellularLocation>
    <subcellularLocation>
        <location evidence="2">Golgi apparatus membrane</location>
        <topology evidence="2">Peripheral membrane protein</topology>
    </subcellularLocation>
</comment>
<feature type="compositionally biased region" description="Basic residues" evidence="6">
    <location>
        <begin position="48"/>
        <end position="59"/>
    </location>
</feature>
<dbReference type="Pfam" id="PF00650">
    <property type="entry name" value="CRAL_TRIO"/>
    <property type="match status" value="1"/>
</dbReference>
<evidence type="ECO:0000256" key="3">
    <source>
        <dbReference type="ARBA" id="ARBA00022927"/>
    </source>
</evidence>
<dbReference type="SMART" id="SM01100">
    <property type="entry name" value="CRAL_TRIO_N"/>
    <property type="match status" value="1"/>
</dbReference>
<dbReference type="InterPro" id="IPR001251">
    <property type="entry name" value="CRAL-TRIO_dom"/>
</dbReference>
<dbReference type="EMBL" id="KZ451951">
    <property type="protein sequence ID" value="PKA58618.1"/>
    <property type="molecule type" value="Genomic_DNA"/>
</dbReference>
<evidence type="ECO:0000259" key="7">
    <source>
        <dbReference type="PROSITE" id="PS50191"/>
    </source>
</evidence>
<dbReference type="STRING" id="1088818.A0A2I0ASU5"/>
<dbReference type="PANTHER" id="PTHR45657:SF8">
    <property type="entry name" value="PHOSPHATIDYLINOSITOL_PHOSPHATIDYLCHOLINE TRANSFER PROTEIN SFH13"/>
    <property type="match status" value="1"/>
</dbReference>
<dbReference type="SUPFAM" id="SSF46938">
    <property type="entry name" value="CRAL/TRIO N-terminal domain"/>
    <property type="match status" value="1"/>
</dbReference>
<keyword evidence="3" id="KW-0813">Transport</keyword>
<dbReference type="InterPro" id="IPR036273">
    <property type="entry name" value="CRAL/TRIO_N_dom_sf"/>
</dbReference>